<gene>
    <name evidence="2" type="ORF">JAO75_12570</name>
</gene>
<evidence type="ECO:0000313" key="3">
    <source>
        <dbReference type="Proteomes" id="UP000620670"/>
    </source>
</evidence>
<accession>A0ABS0Y1P1</accession>
<dbReference type="GO" id="GO:0016787">
    <property type="term" value="F:hydrolase activity"/>
    <property type="evidence" value="ECO:0007669"/>
    <property type="project" value="UniProtKB-KW"/>
</dbReference>
<dbReference type="EMBL" id="JAELXT010000011">
    <property type="protein sequence ID" value="MBJ6126236.1"/>
    <property type="molecule type" value="Genomic_DNA"/>
</dbReference>
<name>A0ABS0Y1P1_9HYPH</name>
<dbReference type="SUPFAM" id="SSF52499">
    <property type="entry name" value="Isochorismatase-like hydrolases"/>
    <property type="match status" value="1"/>
</dbReference>
<evidence type="ECO:0000259" key="1">
    <source>
        <dbReference type="Pfam" id="PF00857"/>
    </source>
</evidence>
<dbReference type="Proteomes" id="UP000620670">
    <property type="component" value="Unassembled WGS sequence"/>
</dbReference>
<dbReference type="CDD" id="cd01012">
    <property type="entry name" value="YcaC_related"/>
    <property type="match status" value="1"/>
</dbReference>
<dbReference type="InterPro" id="IPR050993">
    <property type="entry name" value="Isochorismatase_domain"/>
</dbReference>
<dbReference type="PANTHER" id="PTHR14119:SF3">
    <property type="entry name" value="ISOCHORISMATASE DOMAIN-CONTAINING PROTEIN 2"/>
    <property type="match status" value="1"/>
</dbReference>
<proteinExistence type="predicted"/>
<dbReference type="InterPro" id="IPR000868">
    <property type="entry name" value="Isochorismatase-like_dom"/>
</dbReference>
<reference evidence="3" key="1">
    <citation type="submission" date="2020-12" db="EMBL/GenBank/DDBJ databases">
        <title>Hymenobacter sp.</title>
        <authorList>
            <person name="Kim M.K."/>
        </authorList>
    </citation>
    <scope>NUCLEOTIDE SEQUENCE [LARGE SCALE GENOMIC DNA]</scope>
    <source>
        <strain evidence="3">BT325</strain>
    </source>
</reference>
<organism evidence="2 3">
    <name type="scientific">Microvirga splendida</name>
    <dbReference type="NCBI Taxonomy" id="2795727"/>
    <lineage>
        <taxon>Bacteria</taxon>
        <taxon>Pseudomonadati</taxon>
        <taxon>Pseudomonadota</taxon>
        <taxon>Alphaproteobacteria</taxon>
        <taxon>Hyphomicrobiales</taxon>
        <taxon>Methylobacteriaceae</taxon>
        <taxon>Microvirga</taxon>
    </lineage>
</organism>
<dbReference type="Pfam" id="PF00857">
    <property type="entry name" value="Isochorismatase"/>
    <property type="match status" value="1"/>
</dbReference>
<keyword evidence="3" id="KW-1185">Reference proteome</keyword>
<dbReference type="PANTHER" id="PTHR14119">
    <property type="entry name" value="HYDROLASE"/>
    <property type="match status" value="1"/>
</dbReference>
<dbReference type="InterPro" id="IPR036380">
    <property type="entry name" value="Isochorismatase-like_sf"/>
</dbReference>
<evidence type="ECO:0000313" key="2">
    <source>
        <dbReference type="EMBL" id="MBJ6126236.1"/>
    </source>
</evidence>
<dbReference type="Gene3D" id="3.40.50.850">
    <property type="entry name" value="Isochorismatase-like"/>
    <property type="match status" value="1"/>
</dbReference>
<sequence length="185" mass="19989">MLMNASRSHLVVVDVQARLMPAIHDSEGLVRNLAILLEAAKRLKIPVTVTEQYPKGLGATLPSVAEALPSEAVTLPKTTFSAAREPSIAERIATMRGSSRDQLVICGAEAHICVLQTALEFRASGLEVFVVADAVSSRSPHSVNAACARLLHAGCHWVTTEMVAFEWMERAATDEFRALAPLFKD</sequence>
<keyword evidence="2" id="KW-0378">Hydrolase</keyword>
<protein>
    <submittedName>
        <fullName evidence="2">Hydrolase</fullName>
    </submittedName>
</protein>
<comment type="caution">
    <text evidence="2">The sequence shown here is derived from an EMBL/GenBank/DDBJ whole genome shotgun (WGS) entry which is preliminary data.</text>
</comment>
<feature type="domain" description="Isochorismatase-like" evidence="1">
    <location>
        <begin position="10"/>
        <end position="161"/>
    </location>
</feature>
<dbReference type="RefSeq" id="WP_199049486.1">
    <property type="nucleotide sequence ID" value="NZ_JAELXT010000011.1"/>
</dbReference>